<protein>
    <recommendedName>
        <fullName evidence="6">Ribosomal RNA small subunit methyltransferase I</fullName>
        <ecNumber evidence="6">2.1.1.198</ecNumber>
    </recommendedName>
    <alternativeName>
        <fullName evidence="6">16S rRNA 2'-O-ribose C1402 methyltransferase</fullName>
    </alternativeName>
    <alternativeName>
        <fullName evidence="6">rRNA (cytidine-2'-O-)-methyltransferase RsmI</fullName>
    </alternativeName>
</protein>
<dbReference type="AlphaFoldDB" id="A0A2C9ET29"/>
<proteinExistence type="inferred from homology"/>
<dbReference type="InterPro" id="IPR014776">
    <property type="entry name" value="4pyrrole_Mease_sub2"/>
</dbReference>
<feature type="domain" description="Tetrapyrrole methylase" evidence="7">
    <location>
        <begin position="53"/>
        <end position="252"/>
    </location>
</feature>
<evidence type="ECO:0000259" key="7">
    <source>
        <dbReference type="Pfam" id="PF00590"/>
    </source>
</evidence>
<dbReference type="EC" id="2.1.1.198" evidence="6"/>
<reference evidence="10" key="1">
    <citation type="journal article" date="2014" name="Genome Announc.">
        <title>Full-genome sequence of the plant growth-promoting bacterium Pseudomonas protegens CHA0.</title>
        <authorList>
            <person name="Jousset A."/>
            <person name="Schuldes J."/>
            <person name="Keel C."/>
            <person name="Maurhofer M."/>
            <person name="Daniel R."/>
            <person name="Scheu S."/>
            <person name="Thuermer A."/>
        </authorList>
    </citation>
    <scope>NUCLEOTIDE SEQUENCE [LARGE SCALE GENOMIC DNA]</scope>
    <source>
        <strain evidence="10">DSM 19095 / LMG 27888 / CFBP 6595 / CHA0</strain>
    </source>
</reference>
<dbReference type="Gene3D" id="3.30.950.10">
    <property type="entry name" value="Methyltransferase, Cobalt-precorrin-4 Transmethylase, Domain 2"/>
    <property type="match status" value="1"/>
</dbReference>
<dbReference type="HAMAP" id="MF_01877">
    <property type="entry name" value="16SrRNA_methyltr_I"/>
    <property type="match status" value="1"/>
</dbReference>
<sequence>MLLGCLKGRGTAPYRLIARRIENASTRYNGAFADQEVCALTAPGPLNSAAGSLYVVATPIGNLDDISARALKLLREVSLIAAEDTRHSQRLMQHFGISTPLAACHEHNERDEGSRFITRLLAGDNVALISDAGTPLISDPGYHLVRQARAAGINVVPVPGACALIAALSAAGLPSDRFIFEGFLPAKAVGRRARLEAVKEEPRTLIFYEAPHRILECLQDMESVFGGGRPALLARELTKTFETLKGLPLSELRQFVESDSNQQRGECVVLVAGWTAPESDEAISSESMRILDLLLKEMPLKRAAALAAEITGERKNVLYQVALDKQKEQ</sequence>
<comment type="function">
    <text evidence="6">Catalyzes the 2'-O-methylation of the ribose of cytidine 1402 (C1402) in 16S rRNA.</text>
</comment>
<feature type="domain" description="RsmI HTH" evidence="8">
    <location>
        <begin position="281"/>
        <end position="324"/>
    </location>
</feature>
<dbReference type="PANTHER" id="PTHR46111:SF1">
    <property type="entry name" value="RIBOSOMAL RNA SMALL SUBUNIT METHYLTRANSFERASE I"/>
    <property type="match status" value="1"/>
</dbReference>
<dbReference type="InterPro" id="IPR053910">
    <property type="entry name" value="RsmI_HTH"/>
</dbReference>
<dbReference type="Gene3D" id="3.40.1010.10">
    <property type="entry name" value="Cobalt-precorrin-4 Transmethylase, Domain 1"/>
    <property type="match status" value="1"/>
</dbReference>
<evidence type="ECO:0000259" key="8">
    <source>
        <dbReference type="Pfam" id="PF23016"/>
    </source>
</evidence>
<evidence type="ECO:0000256" key="5">
    <source>
        <dbReference type="ARBA" id="ARBA00022691"/>
    </source>
</evidence>
<evidence type="ECO:0000256" key="3">
    <source>
        <dbReference type="ARBA" id="ARBA00022603"/>
    </source>
</evidence>
<dbReference type="EMBL" id="CP003190">
    <property type="protein sequence ID" value="AGL86795.1"/>
    <property type="molecule type" value="Genomic_DNA"/>
</dbReference>
<comment type="subcellular location">
    <subcellularLocation>
        <location evidence="6">Cytoplasm</location>
    </subcellularLocation>
</comment>
<dbReference type="Pfam" id="PF00590">
    <property type="entry name" value="TP_methylase"/>
    <property type="match status" value="1"/>
</dbReference>
<keyword evidence="5 6" id="KW-0949">S-adenosyl-L-methionine</keyword>
<evidence type="ECO:0000256" key="1">
    <source>
        <dbReference type="ARBA" id="ARBA00022490"/>
    </source>
</evidence>
<dbReference type="Proteomes" id="UP000013940">
    <property type="component" value="Chromosome"/>
</dbReference>
<evidence type="ECO:0000313" key="9">
    <source>
        <dbReference type="EMBL" id="AGL86795.1"/>
    </source>
</evidence>
<dbReference type="NCBIfam" id="TIGR00096">
    <property type="entry name" value="16S rRNA (cytidine(1402)-2'-O)-methyltransferase"/>
    <property type="match status" value="1"/>
</dbReference>
<dbReference type="Pfam" id="PF23016">
    <property type="entry name" value="RsmI_C"/>
    <property type="match status" value="1"/>
</dbReference>
<dbReference type="PROSITE" id="PS01296">
    <property type="entry name" value="RSMI"/>
    <property type="match status" value="1"/>
</dbReference>
<evidence type="ECO:0000256" key="6">
    <source>
        <dbReference type="HAMAP-Rule" id="MF_01877"/>
    </source>
</evidence>
<name>A0A2C9ET29_PSEPH</name>
<dbReference type="SUPFAM" id="SSF53790">
    <property type="entry name" value="Tetrapyrrole methylase"/>
    <property type="match status" value="1"/>
</dbReference>
<dbReference type="PIRSF" id="PIRSF005917">
    <property type="entry name" value="MTase_YraL"/>
    <property type="match status" value="1"/>
</dbReference>
<gene>
    <name evidence="6 9" type="primary">rsmI</name>
    <name evidence="9" type="ORF">PFLCHA0_c50460</name>
</gene>
<dbReference type="HOGENOM" id="CLU_044779_2_0_6"/>
<dbReference type="eggNOG" id="COG0313">
    <property type="taxonomic scope" value="Bacteria"/>
</dbReference>
<comment type="similarity">
    <text evidence="6">Belongs to the methyltransferase superfamily. RsmI family.</text>
</comment>
<accession>A0A2C9ET29</accession>
<keyword evidence="1 6" id="KW-0963">Cytoplasm</keyword>
<comment type="catalytic activity">
    <reaction evidence="6">
        <text>cytidine(1402) in 16S rRNA + S-adenosyl-L-methionine = 2'-O-methylcytidine(1402) in 16S rRNA + S-adenosyl-L-homocysteine + H(+)</text>
        <dbReference type="Rhea" id="RHEA:42924"/>
        <dbReference type="Rhea" id="RHEA-COMP:10285"/>
        <dbReference type="Rhea" id="RHEA-COMP:10286"/>
        <dbReference type="ChEBI" id="CHEBI:15378"/>
        <dbReference type="ChEBI" id="CHEBI:57856"/>
        <dbReference type="ChEBI" id="CHEBI:59789"/>
        <dbReference type="ChEBI" id="CHEBI:74495"/>
        <dbReference type="ChEBI" id="CHEBI:82748"/>
        <dbReference type="EC" id="2.1.1.198"/>
    </reaction>
</comment>
<dbReference type="GO" id="GO:0070677">
    <property type="term" value="F:rRNA (cytosine-2'-O-)-methyltransferase activity"/>
    <property type="evidence" value="ECO:0007669"/>
    <property type="project" value="UniProtKB-UniRule"/>
</dbReference>
<dbReference type="PANTHER" id="PTHR46111">
    <property type="entry name" value="RIBOSOMAL RNA SMALL SUBUNIT METHYLTRANSFERASE I"/>
    <property type="match status" value="1"/>
</dbReference>
<dbReference type="InterPro" id="IPR035996">
    <property type="entry name" value="4pyrrol_Methylase_sf"/>
</dbReference>
<evidence type="ECO:0000256" key="2">
    <source>
        <dbReference type="ARBA" id="ARBA00022552"/>
    </source>
</evidence>
<keyword evidence="4 6" id="KW-0808">Transferase</keyword>
<organism evidence="9 10">
    <name type="scientific">Pseudomonas protegens (strain DSM 19095 / LMG 27888 / CFBP 6595 / CHA0)</name>
    <dbReference type="NCBI Taxonomy" id="1124983"/>
    <lineage>
        <taxon>Bacteria</taxon>
        <taxon>Pseudomonadati</taxon>
        <taxon>Pseudomonadota</taxon>
        <taxon>Gammaproteobacteria</taxon>
        <taxon>Pseudomonadales</taxon>
        <taxon>Pseudomonadaceae</taxon>
        <taxon>Pseudomonas</taxon>
    </lineage>
</organism>
<keyword evidence="2 6" id="KW-0698">rRNA processing</keyword>
<evidence type="ECO:0000313" key="10">
    <source>
        <dbReference type="Proteomes" id="UP000013940"/>
    </source>
</evidence>
<dbReference type="CDD" id="cd11648">
    <property type="entry name" value="RsmI"/>
    <property type="match status" value="1"/>
</dbReference>
<dbReference type="GO" id="GO:0005737">
    <property type="term" value="C:cytoplasm"/>
    <property type="evidence" value="ECO:0007669"/>
    <property type="project" value="UniProtKB-SubCell"/>
</dbReference>
<dbReference type="InterPro" id="IPR014777">
    <property type="entry name" value="4pyrrole_Mease_sub1"/>
</dbReference>
<dbReference type="InterPro" id="IPR000878">
    <property type="entry name" value="4pyrrol_Mease"/>
</dbReference>
<dbReference type="InterPro" id="IPR008189">
    <property type="entry name" value="rRNA_ssu_MeTfrase_I"/>
</dbReference>
<dbReference type="FunFam" id="3.40.1010.10:FF:000002">
    <property type="entry name" value="Ribosomal RNA small subunit methyltransferase I"/>
    <property type="match status" value="1"/>
</dbReference>
<keyword evidence="3 6" id="KW-0489">Methyltransferase</keyword>
<dbReference type="InterPro" id="IPR018063">
    <property type="entry name" value="SAM_MeTrfase_RsmI_CS"/>
</dbReference>
<dbReference type="FunFam" id="3.30.950.10:FF:000002">
    <property type="entry name" value="Ribosomal RNA small subunit methyltransferase I"/>
    <property type="match status" value="1"/>
</dbReference>
<evidence type="ECO:0000256" key="4">
    <source>
        <dbReference type="ARBA" id="ARBA00022679"/>
    </source>
</evidence>
<dbReference type="KEGG" id="pprc:PFLCHA0_c50460"/>